<evidence type="ECO:0000256" key="1">
    <source>
        <dbReference type="ARBA" id="ARBA00010815"/>
    </source>
</evidence>
<keyword evidence="3" id="KW-0808">Transferase</keyword>
<dbReference type="Pfam" id="PF02353">
    <property type="entry name" value="CMAS"/>
    <property type="match status" value="1"/>
</dbReference>
<accession>A0A1H2VH93</accession>
<keyword evidence="4" id="KW-0949">S-adenosyl-L-methionine</keyword>
<dbReference type="AlphaFoldDB" id="A0A1H2VH93"/>
<sequence length="438" mass="48823">MIVTADAPGTQMLNSFFTRVAESHIKTGHLYLTFPDGSAASVGDGTGGRVAIRITDSRTVRRMCINPELALGEAFMEGTLIVDAGSIYDFLELLFRNTSVTRLNGVPRLLRAAFGAFNRLTGYNSVARSKSNVAHHYDLNGELYRLFLDSDSQYSCGYFEDARASLEAAQLAKKRHLAAKMALLPGQRVLDIGSGWGGLGLYLAAHFDAQVDGVTLSQEQFGVSNARARAAGLNGNVSFDLKDYRDITQRYDRIVSVGMFEHVGRRSYAEFFAKVHDLLTEDGVMLLHYIGQTGQPSHTNPWILKYIFPGGHMPALSEVLPVIERHGLVVTDLEVLRLHYAETLRDWRQNFMARRDEAVVLYDERFARMWEFYLAASETAFRHQGLVVHQIQLARRQDAVPLTRDYIGQAEARLRDSEVSQRAVGTDDVPAGEAKQMA</sequence>
<evidence type="ECO:0000256" key="6">
    <source>
        <dbReference type="SAM" id="MobiDB-lite"/>
    </source>
</evidence>
<evidence type="ECO:0000313" key="9">
    <source>
        <dbReference type="Proteomes" id="UP000198539"/>
    </source>
</evidence>
<evidence type="ECO:0000256" key="2">
    <source>
        <dbReference type="ARBA" id="ARBA00022603"/>
    </source>
</evidence>
<evidence type="ECO:0000256" key="5">
    <source>
        <dbReference type="ARBA" id="ARBA00023098"/>
    </source>
</evidence>
<dbReference type="PIRSF" id="PIRSF003085">
    <property type="entry name" value="CMAS"/>
    <property type="match status" value="1"/>
</dbReference>
<proteinExistence type="inferred from homology"/>
<dbReference type="GO" id="GO:0008168">
    <property type="term" value="F:methyltransferase activity"/>
    <property type="evidence" value="ECO:0007669"/>
    <property type="project" value="UniProtKB-KW"/>
</dbReference>
<organism evidence="8 9">
    <name type="scientific">Roseicitreum antarcticum</name>
    <dbReference type="NCBI Taxonomy" id="564137"/>
    <lineage>
        <taxon>Bacteria</taxon>
        <taxon>Pseudomonadati</taxon>
        <taxon>Pseudomonadota</taxon>
        <taxon>Alphaproteobacteria</taxon>
        <taxon>Rhodobacterales</taxon>
        <taxon>Paracoccaceae</taxon>
        <taxon>Roseicitreum</taxon>
    </lineage>
</organism>
<keyword evidence="2" id="KW-0489">Methyltransferase</keyword>
<keyword evidence="5" id="KW-0443">Lipid metabolism</keyword>
<dbReference type="InterPro" id="IPR003333">
    <property type="entry name" value="CMAS"/>
</dbReference>
<dbReference type="InterPro" id="IPR057206">
    <property type="entry name" value="DUF7884"/>
</dbReference>
<evidence type="ECO:0000256" key="3">
    <source>
        <dbReference type="ARBA" id="ARBA00022679"/>
    </source>
</evidence>
<reference evidence="8 9" key="1">
    <citation type="submission" date="2016-10" db="EMBL/GenBank/DDBJ databases">
        <authorList>
            <person name="de Groot N.N."/>
        </authorList>
    </citation>
    <scope>NUCLEOTIDE SEQUENCE [LARGE SCALE GENOMIC DNA]</scope>
    <source>
        <strain evidence="8 9">CGMCC 1.8894</strain>
    </source>
</reference>
<keyword evidence="9" id="KW-1185">Reference proteome</keyword>
<dbReference type="EMBL" id="FNOM01000003">
    <property type="protein sequence ID" value="SDW67687.1"/>
    <property type="molecule type" value="Genomic_DNA"/>
</dbReference>
<dbReference type="CDD" id="cd02440">
    <property type="entry name" value="AdoMet_MTases"/>
    <property type="match status" value="1"/>
</dbReference>
<comment type="similarity">
    <text evidence="1">Belongs to the CFA/CMAS family.</text>
</comment>
<dbReference type="Gene3D" id="3.40.50.150">
    <property type="entry name" value="Vaccinia Virus protein VP39"/>
    <property type="match status" value="1"/>
</dbReference>
<dbReference type="RefSeq" id="WP_256327022.1">
    <property type="nucleotide sequence ID" value="NZ_FNOM01000003.1"/>
</dbReference>
<dbReference type="GO" id="GO:0032259">
    <property type="term" value="P:methylation"/>
    <property type="evidence" value="ECO:0007669"/>
    <property type="project" value="UniProtKB-KW"/>
</dbReference>
<dbReference type="InterPro" id="IPR050723">
    <property type="entry name" value="CFA/CMAS"/>
</dbReference>
<name>A0A1H2VH93_9RHOB</name>
<protein>
    <submittedName>
        <fullName evidence="8">Cyclopropane-fatty-acyl-phospholipid synthase</fullName>
    </submittedName>
</protein>
<evidence type="ECO:0000256" key="4">
    <source>
        <dbReference type="ARBA" id="ARBA00022691"/>
    </source>
</evidence>
<dbReference type="PANTHER" id="PTHR43667:SF1">
    <property type="entry name" value="CYCLOPROPANE-FATTY-ACYL-PHOSPHOLIPID SYNTHASE"/>
    <property type="match status" value="1"/>
</dbReference>
<dbReference type="InterPro" id="IPR029063">
    <property type="entry name" value="SAM-dependent_MTases_sf"/>
</dbReference>
<dbReference type="STRING" id="564137.SAMN04488238_10369"/>
<dbReference type="GO" id="GO:0008610">
    <property type="term" value="P:lipid biosynthetic process"/>
    <property type="evidence" value="ECO:0007669"/>
    <property type="project" value="InterPro"/>
</dbReference>
<dbReference type="Proteomes" id="UP000198539">
    <property type="component" value="Unassembled WGS sequence"/>
</dbReference>
<evidence type="ECO:0000259" key="7">
    <source>
        <dbReference type="Pfam" id="PF25371"/>
    </source>
</evidence>
<feature type="domain" description="DUF7884" evidence="7">
    <location>
        <begin position="27"/>
        <end position="98"/>
    </location>
</feature>
<dbReference type="PANTHER" id="PTHR43667">
    <property type="entry name" value="CYCLOPROPANE-FATTY-ACYL-PHOSPHOLIPID SYNTHASE"/>
    <property type="match status" value="1"/>
</dbReference>
<dbReference type="Pfam" id="PF25371">
    <property type="entry name" value="DUF7884"/>
    <property type="match status" value="1"/>
</dbReference>
<gene>
    <name evidence="8" type="ORF">SAMN04488238_10369</name>
</gene>
<feature type="region of interest" description="Disordered" evidence="6">
    <location>
        <begin position="418"/>
        <end position="438"/>
    </location>
</feature>
<evidence type="ECO:0000313" key="8">
    <source>
        <dbReference type="EMBL" id="SDW67687.1"/>
    </source>
</evidence>
<dbReference type="SUPFAM" id="SSF53335">
    <property type="entry name" value="S-adenosyl-L-methionine-dependent methyltransferases"/>
    <property type="match status" value="1"/>
</dbReference>